<dbReference type="AlphaFoldDB" id="A0AA38PK20"/>
<feature type="region of interest" description="Disordered" evidence="1">
    <location>
        <begin position="17"/>
        <end position="36"/>
    </location>
</feature>
<dbReference type="Proteomes" id="UP001163846">
    <property type="component" value="Unassembled WGS sequence"/>
</dbReference>
<evidence type="ECO:0000256" key="1">
    <source>
        <dbReference type="SAM" id="MobiDB-lite"/>
    </source>
</evidence>
<feature type="region of interest" description="Disordered" evidence="1">
    <location>
        <begin position="94"/>
        <end position="119"/>
    </location>
</feature>
<evidence type="ECO:0000313" key="2">
    <source>
        <dbReference type="EMBL" id="KAJ3844151.1"/>
    </source>
</evidence>
<reference evidence="2" key="1">
    <citation type="submission" date="2022-08" db="EMBL/GenBank/DDBJ databases">
        <authorList>
            <consortium name="DOE Joint Genome Institute"/>
            <person name="Min B."/>
            <person name="Riley R."/>
            <person name="Sierra-Patev S."/>
            <person name="Naranjo-Ortiz M."/>
            <person name="Looney B."/>
            <person name="Konkel Z."/>
            <person name="Slot J.C."/>
            <person name="Sakamoto Y."/>
            <person name="Steenwyk J.L."/>
            <person name="Rokas A."/>
            <person name="Carro J."/>
            <person name="Camarero S."/>
            <person name="Ferreira P."/>
            <person name="Molpeceres G."/>
            <person name="Ruiz-Duenas F.J."/>
            <person name="Serrano A."/>
            <person name="Henrissat B."/>
            <person name="Drula E."/>
            <person name="Hughes K.W."/>
            <person name="Mata J.L."/>
            <person name="Ishikawa N.K."/>
            <person name="Vargas-Isla R."/>
            <person name="Ushijima S."/>
            <person name="Smith C.A."/>
            <person name="Ahrendt S."/>
            <person name="Andreopoulos W."/>
            <person name="He G."/>
            <person name="Labutti K."/>
            <person name="Lipzen A."/>
            <person name="Ng V."/>
            <person name="Sandor L."/>
            <person name="Barry K."/>
            <person name="Martinez A.T."/>
            <person name="Xiao Y."/>
            <person name="Gibbons J.G."/>
            <person name="Terashima K."/>
            <person name="Hibbett D.S."/>
            <person name="Grigoriev I.V."/>
        </authorList>
    </citation>
    <scope>NUCLEOTIDE SEQUENCE</scope>
    <source>
        <strain evidence="2">TFB9207</strain>
    </source>
</reference>
<accession>A0AA38PK20</accession>
<organism evidence="2 3">
    <name type="scientific">Lentinula raphanica</name>
    <dbReference type="NCBI Taxonomy" id="153919"/>
    <lineage>
        <taxon>Eukaryota</taxon>
        <taxon>Fungi</taxon>
        <taxon>Dikarya</taxon>
        <taxon>Basidiomycota</taxon>
        <taxon>Agaricomycotina</taxon>
        <taxon>Agaricomycetes</taxon>
        <taxon>Agaricomycetidae</taxon>
        <taxon>Agaricales</taxon>
        <taxon>Marasmiineae</taxon>
        <taxon>Omphalotaceae</taxon>
        <taxon>Lentinula</taxon>
    </lineage>
</organism>
<keyword evidence="3" id="KW-1185">Reference proteome</keyword>
<dbReference type="EMBL" id="MU805959">
    <property type="protein sequence ID" value="KAJ3844151.1"/>
    <property type="molecule type" value="Genomic_DNA"/>
</dbReference>
<evidence type="ECO:0000313" key="3">
    <source>
        <dbReference type="Proteomes" id="UP001163846"/>
    </source>
</evidence>
<comment type="caution">
    <text evidence="2">The sequence shown here is derived from an EMBL/GenBank/DDBJ whole genome shotgun (WGS) entry which is preliminary data.</text>
</comment>
<feature type="compositionally biased region" description="Basic and acidic residues" evidence="1">
    <location>
        <begin position="17"/>
        <end position="34"/>
    </location>
</feature>
<protein>
    <submittedName>
        <fullName evidence="2">Uncharacterized protein</fullName>
    </submittedName>
</protein>
<proteinExistence type="predicted"/>
<gene>
    <name evidence="2" type="ORF">F5878DRAFT_682250</name>
</gene>
<sequence length="238" mass="27344">MLPRFVNPHLSRIPIEKTSRNEVFHDNSPDHEPQLENTAQTTLKDLHKRLHDSLEFKIEVPPQKRRKLSEKEISPPKSEPILFKLLSDTQGPKLININPPPKPPPHYREPDYEDTEEDAARRREYSKAVAVDYDWVIQESTKTQLSFPAWKSRILHATLSPSSESSLISSSSTPILILDHLQPVRHTRPPVSDELLTYHPYAANSPLHPENQDRRKTRSTIPVVEINLHTSVVPVVEQ</sequence>
<name>A0AA38PK20_9AGAR</name>